<accession>A0ABU8HJQ3</accession>
<gene>
    <name evidence="2" type="ORF">WAK64_19915</name>
</gene>
<dbReference type="Pfam" id="PF04734">
    <property type="entry name" value="Ceramidase_alk"/>
    <property type="match status" value="1"/>
</dbReference>
<evidence type="ECO:0000313" key="2">
    <source>
        <dbReference type="EMBL" id="MEI5909319.1"/>
    </source>
</evidence>
<evidence type="ECO:0000259" key="1">
    <source>
        <dbReference type="Pfam" id="PF04734"/>
    </source>
</evidence>
<evidence type="ECO:0000313" key="3">
    <source>
        <dbReference type="Proteomes" id="UP001312865"/>
    </source>
</evidence>
<proteinExistence type="predicted"/>
<dbReference type="EMBL" id="JBBAXC010000023">
    <property type="protein sequence ID" value="MEI5909319.1"/>
    <property type="molecule type" value="Genomic_DNA"/>
</dbReference>
<reference evidence="2 3" key="1">
    <citation type="journal article" date="2018" name="J. Microbiol.">
        <title>Bacillus spongiae sp. nov., isolated from sponge of Jeju Island.</title>
        <authorList>
            <person name="Lee G.E."/>
            <person name="Im W.T."/>
            <person name="Park J.S."/>
        </authorList>
    </citation>
    <scope>NUCLEOTIDE SEQUENCE [LARGE SCALE GENOMIC DNA]</scope>
    <source>
        <strain evidence="2 3">135PIL107-10</strain>
    </source>
</reference>
<protein>
    <submittedName>
        <fullName evidence="2">Neutral/alkaline non-lysosomal ceramidase N-terminal domain-containing protein</fullName>
    </submittedName>
</protein>
<feature type="domain" description="Neutral/alkaline non-lysosomal ceramidase N-terminal" evidence="1">
    <location>
        <begin position="4"/>
        <end position="215"/>
    </location>
</feature>
<comment type="caution">
    <text evidence="2">The sequence shown here is derived from an EMBL/GenBank/DDBJ whole genome shotgun (WGS) entry which is preliminary data.</text>
</comment>
<organism evidence="2 3">
    <name type="scientific">Bacillus spongiae</name>
    <dbReference type="NCBI Taxonomy" id="2683610"/>
    <lineage>
        <taxon>Bacteria</taxon>
        <taxon>Bacillati</taxon>
        <taxon>Bacillota</taxon>
        <taxon>Bacilli</taxon>
        <taxon>Bacillales</taxon>
        <taxon>Bacillaceae</taxon>
        <taxon>Bacillus</taxon>
    </lineage>
</organism>
<dbReference type="Proteomes" id="UP001312865">
    <property type="component" value="Unassembled WGS sequence"/>
</dbReference>
<name>A0ABU8HJQ3_9BACI</name>
<sequence length="429" mass="47372">MSRVGVYKVDITPPLGIDFIGYHRTTGITNVNERIYATAFVFESNKTKTVFISVDNIGMLVEDTLRVRQQIAMELNISIEVITIVYSHTHSGPATVSHSEVVKAYKTILIRNVVKAAVNANNNLEPSEVGWNVTTGDIGVNRRENTPDGKVIMGTNENGIVDKRIGILVARNKHTQKLSGAIVFCTAHPNVLKKDSDILSADYPGLTREILESTFKCPVIIVQCATGNVNAKYRGSMEALRKMAYVLSGNVLTMIPSTPFKSISKLEIISDKVPLDLKAIPEPDELKKMAAAAEEQWGVNPNKWLTAMVDKYNQQNRHISIELEIQLFQLNEGLFSGIPMEPFSESALIVQEKLKSNLAFFGGYTNGYLGYLPTKEAYPFGGYEVELNPIVYGPITGLWMPPVENTADLVVNKVFELHTITSSTNSCSN</sequence>
<dbReference type="RefSeq" id="WP_336588761.1">
    <property type="nucleotide sequence ID" value="NZ_JBBAXC010000023.1"/>
</dbReference>
<dbReference type="InterPro" id="IPR031329">
    <property type="entry name" value="NEUT/ALK_ceramidase_N"/>
</dbReference>
<keyword evidence="3" id="KW-1185">Reference proteome</keyword>